<organism evidence="1 2">
    <name type="scientific">Prauserella salsuginis</name>
    <dbReference type="NCBI Taxonomy" id="387889"/>
    <lineage>
        <taxon>Bacteria</taxon>
        <taxon>Bacillati</taxon>
        <taxon>Actinomycetota</taxon>
        <taxon>Actinomycetes</taxon>
        <taxon>Pseudonocardiales</taxon>
        <taxon>Pseudonocardiaceae</taxon>
        <taxon>Prauserella</taxon>
        <taxon>Prauserella salsuginis group</taxon>
    </lineage>
</organism>
<keyword evidence="2" id="KW-1185">Reference proteome</keyword>
<gene>
    <name evidence="1" type="ORF">ACFWGY_04225</name>
</gene>
<proteinExistence type="predicted"/>
<comment type="caution">
    <text evidence="1">The sequence shown here is derived from an EMBL/GenBank/DDBJ whole genome shotgun (WGS) entry which is preliminary data.</text>
</comment>
<sequence>MLVEAGPDDGAGEDGACPPVAELHALTTTPTMTATTKRVVRW</sequence>
<accession>A0ABW6G010</accession>
<dbReference type="RefSeq" id="WP_258936921.1">
    <property type="nucleotide sequence ID" value="NZ_JANBBF010000010.1"/>
</dbReference>
<name>A0ABW6G010_9PSEU</name>
<protein>
    <submittedName>
        <fullName evidence="1">Uncharacterized protein</fullName>
    </submittedName>
</protein>
<reference evidence="1 2" key="1">
    <citation type="submission" date="2024-09" db="EMBL/GenBank/DDBJ databases">
        <title>The Natural Products Discovery Center: Release of the First 8490 Sequenced Strains for Exploring Actinobacteria Biosynthetic Diversity.</title>
        <authorList>
            <person name="Kalkreuter E."/>
            <person name="Kautsar S.A."/>
            <person name="Yang D."/>
            <person name="Bader C.D."/>
            <person name="Teijaro C.N."/>
            <person name="Fluegel L."/>
            <person name="Davis C.M."/>
            <person name="Simpson J.R."/>
            <person name="Lauterbach L."/>
            <person name="Steele A.D."/>
            <person name="Gui C."/>
            <person name="Meng S."/>
            <person name="Li G."/>
            <person name="Viehrig K."/>
            <person name="Ye F."/>
            <person name="Su P."/>
            <person name="Kiefer A.F."/>
            <person name="Nichols A."/>
            <person name="Cepeda A.J."/>
            <person name="Yan W."/>
            <person name="Fan B."/>
            <person name="Jiang Y."/>
            <person name="Adhikari A."/>
            <person name="Zheng C.-J."/>
            <person name="Schuster L."/>
            <person name="Cowan T.M."/>
            <person name="Smanski M.J."/>
            <person name="Chevrette M.G."/>
            <person name="De Carvalho L.P.S."/>
            <person name="Shen B."/>
        </authorList>
    </citation>
    <scope>NUCLEOTIDE SEQUENCE [LARGE SCALE GENOMIC DNA]</scope>
    <source>
        <strain evidence="1 2">NPDC060353</strain>
    </source>
</reference>
<evidence type="ECO:0000313" key="2">
    <source>
        <dbReference type="Proteomes" id="UP001598673"/>
    </source>
</evidence>
<evidence type="ECO:0000313" key="1">
    <source>
        <dbReference type="EMBL" id="MFD6792519.1"/>
    </source>
</evidence>
<dbReference type="Proteomes" id="UP001598673">
    <property type="component" value="Unassembled WGS sequence"/>
</dbReference>
<dbReference type="EMBL" id="JBHXCV010000002">
    <property type="protein sequence ID" value="MFD6792519.1"/>
    <property type="molecule type" value="Genomic_DNA"/>
</dbReference>